<accession>A0A8H4HFN5</accession>
<evidence type="ECO:0000313" key="1">
    <source>
        <dbReference type="EMBL" id="KAF4243929.1"/>
    </source>
</evidence>
<organism evidence="1 2">
    <name type="scientific">Aspergillus fumigatiaffinis</name>
    <dbReference type="NCBI Taxonomy" id="340414"/>
    <lineage>
        <taxon>Eukaryota</taxon>
        <taxon>Fungi</taxon>
        <taxon>Dikarya</taxon>
        <taxon>Ascomycota</taxon>
        <taxon>Pezizomycotina</taxon>
        <taxon>Eurotiomycetes</taxon>
        <taxon>Eurotiomycetidae</taxon>
        <taxon>Eurotiales</taxon>
        <taxon>Aspergillaceae</taxon>
        <taxon>Aspergillus</taxon>
        <taxon>Aspergillus subgen. Fumigati</taxon>
    </lineage>
</organism>
<gene>
    <name evidence="1" type="ORF">CNMCM6805_010440</name>
</gene>
<reference evidence="1" key="1">
    <citation type="journal article" date="2020" name="bioRxiv">
        <title>Genomic and phenotypic heterogeneity of clinical isolates of the human pathogens Aspergillus fumigatus, Aspergillus lentulus and Aspergillus fumigatiaffinis.</title>
        <authorList>
            <person name="dos Santos R.A.C."/>
            <person name="Steenwyk J.L."/>
            <person name="Rivero-Menendez O."/>
            <person name="Mead M.E."/>
            <person name="Silva L.P."/>
            <person name="Bastos R.W."/>
            <person name="Alastruey-Izquierdo A."/>
            <person name="Goldman G.H."/>
            <person name="Rokas A."/>
        </authorList>
    </citation>
    <scope>NUCLEOTIDE SEQUENCE</scope>
    <source>
        <strain evidence="1">CNM-CM6805</strain>
    </source>
</reference>
<proteinExistence type="predicted"/>
<keyword evidence="2" id="KW-1185">Reference proteome</keyword>
<evidence type="ECO:0000313" key="2">
    <source>
        <dbReference type="Proteomes" id="UP000653565"/>
    </source>
</evidence>
<name>A0A8H4HFN5_9EURO</name>
<dbReference type="AlphaFoldDB" id="A0A8H4HFN5"/>
<sequence>MPRRKDQHYFLYGCGRKPAQLRLGHLCFGHYSQATDDSLWYFPGEDLQAEELEKWAHVFKIENQLFGTDPSVKISSEINALDLATVGSSFSKSSSMFVYAKTARKIELQDSREFLLERVLTKDSCKKTLERWLVVANPSLKTRITSPKIWYLTGLYELADTVTFSQTRSSFAAHGGISAELLSTLGVPIGASAAAESTRSYFQSSQIKEPLVWAARYQLLDAKYLHLKKCEPVPEDLVSLGRRLQYSGSKYRDKEIKANYAELSLLDPVLDLASESSPMETDEYWDKIKEAQQEWEKQEYYLGEEI</sequence>
<reference evidence="1" key="2">
    <citation type="submission" date="2020-04" db="EMBL/GenBank/DDBJ databases">
        <authorList>
            <person name="Santos R.A.C."/>
            <person name="Steenwyk J.L."/>
            <person name="Rivero-Menendez O."/>
            <person name="Mead M.E."/>
            <person name="Silva L.P."/>
            <person name="Bastos R.W."/>
            <person name="Alastruey-Izquierdo A."/>
            <person name="Goldman G.H."/>
            <person name="Rokas A."/>
        </authorList>
    </citation>
    <scope>NUCLEOTIDE SEQUENCE</scope>
    <source>
        <strain evidence="1">CNM-CM6805</strain>
    </source>
</reference>
<comment type="caution">
    <text evidence="1">The sequence shown here is derived from an EMBL/GenBank/DDBJ whole genome shotgun (WGS) entry which is preliminary data.</text>
</comment>
<dbReference type="Proteomes" id="UP000653565">
    <property type="component" value="Unassembled WGS sequence"/>
</dbReference>
<dbReference type="EMBL" id="JAAAPX010000009">
    <property type="protein sequence ID" value="KAF4243929.1"/>
    <property type="molecule type" value="Genomic_DNA"/>
</dbReference>
<protein>
    <submittedName>
        <fullName evidence="1">Uncharacterized protein</fullName>
    </submittedName>
</protein>